<comment type="caution">
    <text evidence="1">The sequence shown here is derived from an EMBL/GenBank/DDBJ whole genome shotgun (WGS) entry which is preliminary data.</text>
</comment>
<protein>
    <submittedName>
        <fullName evidence="1">14710_t:CDS:1</fullName>
    </submittedName>
</protein>
<reference evidence="1" key="1">
    <citation type="submission" date="2021-06" db="EMBL/GenBank/DDBJ databases">
        <authorList>
            <person name="Kallberg Y."/>
            <person name="Tangrot J."/>
            <person name="Rosling A."/>
        </authorList>
    </citation>
    <scope>NUCLEOTIDE SEQUENCE</scope>
    <source>
        <strain evidence="1">28 12/20/2015</strain>
    </source>
</reference>
<keyword evidence="2" id="KW-1185">Reference proteome</keyword>
<accession>A0ACA9NJB8</accession>
<organism evidence="1 2">
    <name type="scientific">Cetraspora pellucida</name>
    <dbReference type="NCBI Taxonomy" id="1433469"/>
    <lineage>
        <taxon>Eukaryota</taxon>
        <taxon>Fungi</taxon>
        <taxon>Fungi incertae sedis</taxon>
        <taxon>Mucoromycota</taxon>
        <taxon>Glomeromycotina</taxon>
        <taxon>Glomeromycetes</taxon>
        <taxon>Diversisporales</taxon>
        <taxon>Gigasporaceae</taxon>
        <taxon>Cetraspora</taxon>
    </lineage>
</organism>
<sequence length="67" mass="7821">MPSEVPSWKVYSKQSCYQEDPIEEVINLYLALEAENNNPNAEVPLESLIDRYLKELKLKELDFVNYG</sequence>
<gene>
    <name evidence="1" type="ORF">SPELUC_LOCUS9182</name>
</gene>
<evidence type="ECO:0000313" key="2">
    <source>
        <dbReference type="Proteomes" id="UP000789366"/>
    </source>
</evidence>
<dbReference type="EMBL" id="CAJVPW010015051">
    <property type="protein sequence ID" value="CAG8658590.1"/>
    <property type="molecule type" value="Genomic_DNA"/>
</dbReference>
<dbReference type="Proteomes" id="UP000789366">
    <property type="component" value="Unassembled WGS sequence"/>
</dbReference>
<feature type="non-terminal residue" evidence="1">
    <location>
        <position position="67"/>
    </location>
</feature>
<proteinExistence type="predicted"/>
<name>A0ACA9NJB8_9GLOM</name>
<evidence type="ECO:0000313" key="1">
    <source>
        <dbReference type="EMBL" id="CAG8658590.1"/>
    </source>
</evidence>